<keyword evidence="2" id="KW-1185">Reference proteome</keyword>
<evidence type="ECO:0000313" key="2">
    <source>
        <dbReference type="Proteomes" id="UP000053424"/>
    </source>
</evidence>
<proteinExistence type="predicted"/>
<reference evidence="1 2" key="1">
    <citation type="submission" date="2014-04" db="EMBL/GenBank/DDBJ databases">
        <authorList>
            <consortium name="DOE Joint Genome Institute"/>
            <person name="Kuo A."/>
            <person name="Gay G."/>
            <person name="Dore J."/>
            <person name="Kohler A."/>
            <person name="Nagy L.G."/>
            <person name="Floudas D."/>
            <person name="Copeland A."/>
            <person name="Barry K.W."/>
            <person name="Cichocki N."/>
            <person name="Veneault-Fourrey C."/>
            <person name="LaButti K."/>
            <person name="Lindquist E.A."/>
            <person name="Lipzen A."/>
            <person name="Lundell T."/>
            <person name="Morin E."/>
            <person name="Murat C."/>
            <person name="Sun H."/>
            <person name="Tunlid A."/>
            <person name="Henrissat B."/>
            <person name="Grigoriev I.V."/>
            <person name="Hibbett D.S."/>
            <person name="Martin F."/>
            <person name="Nordberg H.P."/>
            <person name="Cantor M.N."/>
            <person name="Hua S.X."/>
        </authorList>
    </citation>
    <scope>NUCLEOTIDE SEQUENCE [LARGE SCALE GENOMIC DNA]</scope>
    <source>
        <strain evidence="2">h7</strain>
    </source>
</reference>
<protein>
    <recommendedName>
        <fullName evidence="3">F-box domain-containing protein</fullName>
    </recommendedName>
</protein>
<dbReference type="Proteomes" id="UP000053424">
    <property type="component" value="Unassembled WGS sequence"/>
</dbReference>
<evidence type="ECO:0008006" key="3">
    <source>
        <dbReference type="Google" id="ProtNLM"/>
    </source>
</evidence>
<sequence>MLPAPLPSRQRARFVSPLACLPNELLGTTFCFLHRHDLASVVRACRAFYTEGQSYLYRFVELSNESPNLQETIALLGTVRVGAFVREVALITTGSRIVPAPTWFPPDVVQHWVGLRRLELSGVPFTTRQDMDLFRRTLETYCRNLQILAYRHDPYLVFPGVEAGMLGGKRGREHTLDFGSANKSAYCLTHITFAGAVAHYLGSAFDTFTTLRFPNLKSLELGTLATHSGSVHHDTTVTSVTSFIVQHNTIEHLSLGKRVPRNGLFFDVDEALISADTLPKLRSFEGCPATLTVFARRGVSSVFLLTALSLFACGENLDDVSAMVRAIRLSPVRVLSSVRDFGIEFPSVVVPSIMADGVHAMSSNAMVRHAMPSNAMLRQRACLDEIAGVFPSVVNYSGTFPAMRSILLKETFGLYPHLETISVPWYTLLVHMEPSGERDYFAPLVGSLPSLNTVVARKPRYTNFKDQVFTFVRNPAGELSKVVREQVRLAGSFSWRP</sequence>
<dbReference type="InterPro" id="IPR036047">
    <property type="entry name" value="F-box-like_dom_sf"/>
</dbReference>
<accession>A0A0C2Y5A6</accession>
<organism evidence="1 2">
    <name type="scientific">Hebeloma cylindrosporum</name>
    <dbReference type="NCBI Taxonomy" id="76867"/>
    <lineage>
        <taxon>Eukaryota</taxon>
        <taxon>Fungi</taxon>
        <taxon>Dikarya</taxon>
        <taxon>Basidiomycota</taxon>
        <taxon>Agaricomycotina</taxon>
        <taxon>Agaricomycetes</taxon>
        <taxon>Agaricomycetidae</taxon>
        <taxon>Agaricales</taxon>
        <taxon>Agaricineae</taxon>
        <taxon>Hymenogastraceae</taxon>
        <taxon>Hebeloma</taxon>
    </lineage>
</organism>
<dbReference type="AlphaFoldDB" id="A0A0C2Y5A6"/>
<gene>
    <name evidence="1" type="ORF">M413DRAFT_449282</name>
</gene>
<evidence type="ECO:0000313" key="1">
    <source>
        <dbReference type="EMBL" id="KIM36227.1"/>
    </source>
</evidence>
<dbReference type="OrthoDB" id="2939631at2759"/>
<dbReference type="EMBL" id="KN831807">
    <property type="protein sequence ID" value="KIM36227.1"/>
    <property type="molecule type" value="Genomic_DNA"/>
</dbReference>
<dbReference type="SUPFAM" id="SSF81383">
    <property type="entry name" value="F-box domain"/>
    <property type="match status" value="1"/>
</dbReference>
<dbReference type="HOGENOM" id="CLU_577530_0_0_1"/>
<name>A0A0C2Y5A6_HEBCY</name>
<reference evidence="2" key="2">
    <citation type="submission" date="2015-01" db="EMBL/GenBank/DDBJ databases">
        <title>Evolutionary Origins and Diversification of the Mycorrhizal Mutualists.</title>
        <authorList>
            <consortium name="DOE Joint Genome Institute"/>
            <consortium name="Mycorrhizal Genomics Consortium"/>
            <person name="Kohler A."/>
            <person name="Kuo A."/>
            <person name="Nagy L.G."/>
            <person name="Floudas D."/>
            <person name="Copeland A."/>
            <person name="Barry K.W."/>
            <person name="Cichocki N."/>
            <person name="Veneault-Fourrey C."/>
            <person name="LaButti K."/>
            <person name="Lindquist E.A."/>
            <person name="Lipzen A."/>
            <person name="Lundell T."/>
            <person name="Morin E."/>
            <person name="Murat C."/>
            <person name="Riley R."/>
            <person name="Ohm R."/>
            <person name="Sun H."/>
            <person name="Tunlid A."/>
            <person name="Henrissat B."/>
            <person name="Grigoriev I.V."/>
            <person name="Hibbett D.S."/>
            <person name="Martin F."/>
        </authorList>
    </citation>
    <scope>NUCLEOTIDE SEQUENCE [LARGE SCALE GENOMIC DNA]</scope>
    <source>
        <strain evidence="2">h7</strain>
    </source>
</reference>